<dbReference type="PANTHER" id="PTHR38730:SF1">
    <property type="entry name" value="SLL7028 PROTEIN"/>
    <property type="match status" value="1"/>
</dbReference>
<dbReference type="InterPro" id="IPR018698">
    <property type="entry name" value="VWA-like_dom"/>
</dbReference>
<keyword evidence="5" id="KW-1185">Reference proteome</keyword>
<reference evidence="4 5" key="1">
    <citation type="submission" date="2020-06" db="EMBL/GenBank/DDBJ databases">
        <title>Whole-genome sequence of Allochromatium humboldtianum DSM 21881, type strain.</title>
        <authorList>
            <person name="Kyndt J.A."/>
            <person name="Meyer T.E."/>
        </authorList>
    </citation>
    <scope>NUCLEOTIDE SEQUENCE [LARGE SCALE GENOMIC DNA]</scope>
    <source>
        <strain evidence="4 5">DSM 21881</strain>
    </source>
</reference>
<dbReference type="Pfam" id="PF09967">
    <property type="entry name" value="DUF2201"/>
    <property type="match status" value="1"/>
</dbReference>
<evidence type="ECO:0008006" key="6">
    <source>
        <dbReference type="Google" id="ProtNLM"/>
    </source>
</evidence>
<accession>A0A850R6T4</accession>
<feature type="compositionally biased region" description="Polar residues" evidence="1">
    <location>
        <begin position="186"/>
        <end position="196"/>
    </location>
</feature>
<protein>
    <recommendedName>
        <fullName evidence="6">Metal-dependent peptidase</fullName>
    </recommendedName>
</protein>
<comment type="caution">
    <text evidence="4">The sequence shown here is derived from an EMBL/GenBank/DDBJ whole genome shotgun (WGS) entry which is preliminary data.</text>
</comment>
<dbReference type="AlphaFoldDB" id="A0A850R6T4"/>
<gene>
    <name evidence="4" type="ORF">HW932_14180</name>
</gene>
<dbReference type="InterPro" id="IPR036465">
    <property type="entry name" value="vWFA_dom_sf"/>
</dbReference>
<dbReference type="SUPFAM" id="SSF53300">
    <property type="entry name" value="vWA-like"/>
    <property type="match status" value="1"/>
</dbReference>
<dbReference type="Pfam" id="PF13203">
    <property type="entry name" value="DUF2201_N"/>
    <property type="match status" value="1"/>
</dbReference>
<feature type="compositionally biased region" description="Polar residues" evidence="1">
    <location>
        <begin position="203"/>
        <end position="227"/>
    </location>
</feature>
<dbReference type="RefSeq" id="WP_176977138.1">
    <property type="nucleotide sequence ID" value="NZ_JABZEO010000009.1"/>
</dbReference>
<evidence type="ECO:0000259" key="3">
    <source>
        <dbReference type="Pfam" id="PF13203"/>
    </source>
</evidence>
<sequence length="454" mass="50913">MPETLPSTAPDPVAIETKLTAARTRLILDKPFLGALVLRLPLCAATGDWCRTTATDARAFYYNPAYIDALSLEQTQFMLAHEALHCALSHFARRGHRQRHRWDLACDYAINPLLIEDGLTPPPNALVMPLYRGLTAEEIYPLIDERDDSETLDTHAYDRDQRQGGSQSGLNERDIDDERQRRQRSPSRAESESQAGHQPKPPSSSSQTHAGKSQTSEAESDTSTPQTEEPLRPDSHEPPAPLTPDERERLAVQWRQRLAGAAQQALQAGKLGGELARQIDHLLQPSLPWRMLLARHLTAIACEDYSYQRPSRREGDFILPGLRGQQAELAVAIDTSGSIQDGELSEFIQEIDALKGQIRARITLLPCDRALAPGAPFQFEPWETFTRPERLQGGGGTSFSPVFDWIDRQDRHPDLLVYFTDAQGEFPEREPSYPVIWLVKGRATVPWGQRIQLN</sequence>
<dbReference type="InterPro" id="IPR025154">
    <property type="entry name" value="Put_metallopeptidase_dom"/>
</dbReference>
<proteinExistence type="predicted"/>
<dbReference type="Proteomes" id="UP000592294">
    <property type="component" value="Unassembled WGS sequence"/>
</dbReference>
<evidence type="ECO:0000259" key="2">
    <source>
        <dbReference type="Pfam" id="PF09967"/>
    </source>
</evidence>
<feature type="region of interest" description="Disordered" evidence="1">
    <location>
        <begin position="145"/>
        <end position="244"/>
    </location>
</feature>
<feature type="compositionally biased region" description="Basic and acidic residues" evidence="1">
    <location>
        <begin position="171"/>
        <end position="180"/>
    </location>
</feature>
<name>A0A850R6T4_9GAMM</name>
<dbReference type="EMBL" id="JABZEO010000009">
    <property type="protein sequence ID" value="NVZ10409.1"/>
    <property type="molecule type" value="Genomic_DNA"/>
</dbReference>
<evidence type="ECO:0000313" key="5">
    <source>
        <dbReference type="Proteomes" id="UP000592294"/>
    </source>
</evidence>
<feature type="compositionally biased region" description="Basic and acidic residues" evidence="1">
    <location>
        <begin position="152"/>
        <end position="162"/>
    </location>
</feature>
<dbReference type="PANTHER" id="PTHR38730">
    <property type="entry name" value="SLL7028 PROTEIN"/>
    <property type="match status" value="1"/>
</dbReference>
<feature type="domain" description="Putative metallopeptidase" evidence="3">
    <location>
        <begin position="16"/>
        <end position="322"/>
    </location>
</feature>
<feature type="domain" description="VWA-like" evidence="2">
    <location>
        <begin position="329"/>
        <end position="453"/>
    </location>
</feature>
<evidence type="ECO:0000313" key="4">
    <source>
        <dbReference type="EMBL" id="NVZ10409.1"/>
    </source>
</evidence>
<evidence type="ECO:0000256" key="1">
    <source>
        <dbReference type="SAM" id="MobiDB-lite"/>
    </source>
</evidence>
<organism evidence="4 5">
    <name type="scientific">Allochromatium humboldtianum</name>
    <dbReference type="NCBI Taxonomy" id="504901"/>
    <lineage>
        <taxon>Bacteria</taxon>
        <taxon>Pseudomonadati</taxon>
        <taxon>Pseudomonadota</taxon>
        <taxon>Gammaproteobacteria</taxon>
        <taxon>Chromatiales</taxon>
        <taxon>Chromatiaceae</taxon>
        <taxon>Allochromatium</taxon>
    </lineage>
</organism>